<dbReference type="Pfam" id="PF16732">
    <property type="entry name" value="ComP_DUS"/>
    <property type="match status" value="1"/>
</dbReference>
<proteinExistence type="predicted"/>
<protein>
    <submittedName>
        <fullName evidence="7">Tfp pilus assembly protein PilE</fullName>
    </submittedName>
</protein>
<dbReference type="PRINTS" id="PR00885">
    <property type="entry name" value="BCTERIALGSPH"/>
</dbReference>
<dbReference type="GO" id="GO:0016020">
    <property type="term" value="C:membrane"/>
    <property type="evidence" value="ECO:0007669"/>
    <property type="project" value="UniProtKB-SubCell"/>
</dbReference>
<dbReference type="PROSITE" id="PS00409">
    <property type="entry name" value="PROKAR_NTER_METHYL"/>
    <property type="match status" value="1"/>
</dbReference>
<evidence type="ECO:0000256" key="3">
    <source>
        <dbReference type="ARBA" id="ARBA00022692"/>
    </source>
</evidence>
<dbReference type="KEGG" id="xca:xcc-b100_1672"/>
<comment type="subcellular location">
    <subcellularLocation>
        <location evidence="1">Membrane</location>
        <topology evidence="1">Single-pass membrane protein</topology>
    </subcellularLocation>
</comment>
<dbReference type="Pfam" id="PF07963">
    <property type="entry name" value="N_methyl"/>
    <property type="match status" value="1"/>
</dbReference>
<dbReference type="GO" id="GO:0043683">
    <property type="term" value="P:type IV pilus assembly"/>
    <property type="evidence" value="ECO:0007669"/>
    <property type="project" value="InterPro"/>
</dbReference>
<dbReference type="InterPro" id="IPR031982">
    <property type="entry name" value="PilE-like"/>
</dbReference>
<dbReference type="GO" id="GO:0015627">
    <property type="term" value="C:type II protein secretion system complex"/>
    <property type="evidence" value="ECO:0007669"/>
    <property type="project" value="InterPro"/>
</dbReference>
<dbReference type="InterPro" id="IPR045584">
    <property type="entry name" value="Pilin-like"/>
</dbReference>
<dbReference type="AlphaFoldDB" id="B0RRD7"/>
<evidence type="ECO:0000256" key="2">
    <source>
        <dbReference type="ARBA" id="ARBA00022481"/>
    </source>
</evidence>
<evidence type="ECO:0000256" key="6">
    <source>
        <dbReference type="SAM" id="Phobius"/>
    </source>
</evidence>
<evidence type="ECO:0000313" key="8">
    <source>
        <dbReference type="Proteomes" id="UP000001188"/>
    </source>
</evidence>
<keyword evidence="3 6" id="KW-0812">Transmembrane</keyword>
<dbReference type="SUPFAM" id="SSF54523">
    <property type="entry name" value="Pili subunits"/>
    <property type="match status" value="1"/>
</dbReference>
<dbReference type="GO" id="GO:0015628">
    <property type="term" value="P:protein secretion by the type II secretion system"/>
    <property type="evidence" value="ECO:0007669"/>
    <property type="project" value="InterPro"/>
</dbReference>
<dbReference type="HOGENOM" id="CLU_091705_6_0_6"/>
<sequence>MGNISVARKDRGFTLIEIMIVVLIVGVLAAIAMASYKNSVIKSRRSAAAVCLQERAQLMERFYTTRMTYVGAPAPSVCNASLASFYDVSNDPAPTASTFRIKAVPKGAQASDTSCGTLAIDEKGARTASSGSNDCW</sequence>
<dbReference type="EMBL" id="AM920689">
    <property type="protein sequence ID" value="CAP51022.1"/>
    <property type="molecule type" value="Genomic_DNA"/>
</dbReference>
<name>B0RRD7_XANCB</name>
<keyword evidence="5 6" id="KW-0472">Membrane</keyword>
<reference evidence="7 8" key="1">
    <citation type="journal article" date="2008" name="J. Biotechnol.">
        <title>The genome of Xanthomonas campestris pv. campestris B100 and its use for the reconstruction of metabolic pathways involved in xanthan biosynthesis.</title>
        <authorList>
            <person name="Vorholter F.J."/>
            <person name="Schneiker S."/>
            <person name="Goesmann A."/>
            <person name="Krause L."/>
            <person name="Bekel T."/>
            <person name="Kaiser O."/>
            <person name="Linke B."/>
            <person name="Patschkowski T."/>
            <person name="Ruckert C."/>
            <person name="Schmid J."/>
            <person name="Sidhu V.K."/>
            <person name="Sieber V."/>
            <person name="Tauch A."/>
            <person name="Watt S.A."/>
            <person name="Weisshaar B."/>
            <person name="Becker A."/>
            <person name="Niehaus K."/>
            <person name="Puhler A."/>
        </authorList>
    </citation>
    <scope>NUCLEOTIDE SEQUENCE [LARGE SCALE GENOMIC DNA]</scope>
    <source>
        <strain evidence="7 8">B100</strain>
    </source>
</reference>
<dbReference type="NCBIfam" id="TIGR02532">
    <property type="entry name" value="IV_pilin_GFxxxE"/>
    <property type="match status" value="1"/>
</dbReference>
<evidence type="ECO:0000256" key="4">
    <source>
        <dbReference type="ARBA" id="ARBA00022989"/>
    </source>
</evidence>
<organism evidence="7 8">
    <name type="scientific">Xanthomonas campestris pv. campestris (strain B100)</name>
    <dbReference type="NCBI Taxonomy" id="509169"/>
    <lineage>
        <taxon>Bacteria</taxon>
        <taxon>Pseudomonadati</taxon>
        <taxon>Pseudomonadota</taxon>
        <taxon>Gammaproteobacteria</taxon>
        <taxon>Lysobacterales</taxon>
        <taxon>Lysobacteraceae</taxon>
        <taxon>Xanthomonas</taxon>
    </lineage>
</organism>
<accession>B0RRD7</accession>
<dbReference type="Proteomes" id="UP000001188">
    <property type="component" value="Chromosome"/>
</dbReference>
<evidence type="ECO:0000313" key="7">
    <source>
        <dbReference type="EMBL" id="CAP51022.1"/>
    </source>
</evidence>
<feature type="transmembrane region" description="Helical" evidence="6">
    <location>
        <begin position="12"/>
        <end position="36"/>
    </location>
</feature>
<dbReference type="InterPro" id="IPR002416">
    <property type="entry name" value="T2SS_protein-GspH"/>
</dbReference>
<evidence type="ECO:0000256" key="1">
    <source>
        <dbReference type="ARBA" id="ARBA00004167"/>
    </source>
</evidence>
<keyword evidence="4 6" id="KW-1133">Transmembrane helix</keyword>
<dbReference type="InterPro" id="IPR012902">
    <property type="entry name" value="N_methyl_site"/>
</dbReference>
<keyword evidence="2" id="KW-0488">Methylation</keyword>
<evidence type="ECO:0000256" key="5">
    <source>
        <dbReference type="ARBA" id="ARBA00023136"/>
    </source>
</evidence>
<dbReference type="Gene3D" id="3.30.700.10">
    <property type="entry name" value="Glycoprotein, Type 4 Pilin"/>
    <property type="match status" value="1"/>
</dbReference>
<gene>
    <name evidence="7" type="primary">pilE</name>
    <name evidence="7" type="ORF">XCCB100_1672</name>
</gene>